<sequence>MMDIVSEPQLKPGDKELVQITHDECHFYTNDGQQRIWMREDEDILCSKHQGCSIMSICWIR</sequence>
<dbReference type="Proteomes" id="UP000232688">
    <property type="component" value="Unassembled WGS sequence"/>
</dbReference>
<gene>
    <name evidence="1" type="ORF">RhiirA1_487462</name>
</gene>
<proteinExistence type="predicted"/>
<evidence type="ECO:0000313" key="2">
    <source>
        <dbReference type="Proteomes" id="UP000232688"/>
    </source>
</evidence>
<name>A0A2N0QGC2_9GLOM</name>
<accession>A0A2N0QGC2</accession>
<dbReference type="VEuPathDB" id="FungiDB:RhiirA1_487462"/>
<comment type="caution">
    <text evidence="1">The sequence shown here is derived from an EMBL/GenBank/DDBJ whole genome shotgun (WGS) entry which is preliminary data.</text>
</comment>
<protein>
    <submittedName>
        <fullName evidence="1">Uncharacterized protein</fullName>
    </submittedName>
</protein>
<dbReference type="EMBL" id="LLXH01011093">
    <property type="protein sequence ID" value="PKC50083.1"/>
    <property type="molecule type" value="Genomic_DNA"/>
</dbReference>
<reference evidence="1 2" key="2">
    <citation type="submission" date="2017-10" db="EMBL/GenBank/DDBJ databases">
        <title>Genome analyses suggest a sexual origin of heterokaryosis in a supposedly ancient asexual fungus.</title>
        <authorList>
            <person name="Corradi N."/>
            <person name="Sedzielewska K."/>
            <person name="Noel J."/>
            <person name="Charron P."/>
            <person name="Farinelli L."/>
            <person name="Marton T."/>
            <person name="Kruger M."/>
            <person name="Pelin A."/>
            <person name="Brachmann A."/>
            <person name="Corradi N."/>
        </authorList>
    </citation>
    <scope>NUCLEOTIDE SEQUENCE [LARGE SCALE GENOMIC DNA]</scope>
    <source>
        <strain evidence="1 2">A1</strain>
    </source>
</reference>
<dbReference type="AlphaFoldDB" id="A0A2N0QGC2"/>
<organism evidence="1 2">
    <name type="scientific">Rhizophagus irregularis</name>
    <dbReference type="NCBI Taxonomy" id="588596"/>
    <lineage>
        <taxon>Eukaryota</taxon>
        <taxon>Fungi</taxon>
        <taxon>Fungi incertae sedis</taxon>
        <taxon>Mucoromycota</taxon>
        <taxon>Glomeromycotina</taxon>
        <taxon>Glomeromycetes</taxon>
        <taxon>Glomerales</taxon>
        <taxon>Glomeraceae</taxon>
        <taxon>Rhizophagus</taxon>
    </lineage>
</organism>
<evidence type="ECO:0000313" key="1">
    <source>
        <dbReference type="EMBL" id="PKC50083.1"/>
    </source>
</evidence>
<reference evidence="1 2" key="1">
    <citation type="submission" date="2017-10" db="EMBL/GenBank/DDBJ databases">
        <title>Extensive intraspecific genome diversity in a model arbuscular mycorrhizal fungus.</title>
        <authorList>
            <person name="Chen E.C.H."/>
            <person name="Morin E."/>
            <person name="Baudet D."/>
            <person name="Noel J."/>
            <person name="Ndikumana S."/>
            <person name="Charron P."/>
            <person name="St-Onge C."/>
            <person name="Giorgi J."/>
            <person name="Grigoriev I.V."/>
            <person name="Roux C."/>
            <person name="Martin F.M."/>
            <person name="Corradi N."/>
        </authorList>
    </citation>
    <scope>NUCLEOTIDE SEQUENCE [LARGE SCALE GENOMIC DNA]</scope>
    <source>
        <strain evidence="1 2">A1</strain>
    </source>
</reference>